<dbReference type="EMBL" id="JBHUOZ010000003">
    <property type="protein sequence ID" value="MFD2920606.1"/>
    <property type="molecule type" value="Genomic_DNA"/>
</dbReference>
<dbReference type="Gene3D" id="1.20.1640.10">
    <property type="entry name" value="Multidrug efflux transporter AcrB transmembrane domain"/>
    <property type="match status" value="2"/>
</dbReference>
<dbReference type="Gene3D" id="3.30.70.3220">
    <property type="match status" value="1"/>
</dbReference>
<dbReference type="NCBIfam" id="NF009585">
    <property type="entry name" value="PRK13024.1-5"/>
    <property type="match status" value="1"/>
</dbReference>
<keyword evidence="7 9" id="KW-0811">Translocation</keyword>
<comment type="caution">
    <text evidence="14">The sequence shown here is derived from an EMBL/GenBank/DDBJ whole genome shotgun (WGS) entry which is preliminary data.</text>
</comment>
<feature type="transmembrane region" description="Helical" evidence="9">
    <location>
        <begin position="987"/>
        <end position="1011"/>
    </location>
</feature>
<feature type="transmembrane region" description="Helical" evidence="9">
    <location>
        <begin position="852"/>
        <end position="870"/>
    </location>
</feature>
<comment type="similarity">
    <text evidence="9">Belongs to the SecD/SecF family. SecD subfamily.</text>
</comment>
<comment type="subcellular location">
    <subcellularLocation>
        <location evidence="1 9">Cell membrane</location>
        <topology evidence="1 9">Multi-pass membrane protein</topology>
    </subcellularLocation>
</comment>
<feature type="transmembrane region" description="Helical" evidence="9">
    <location>
        <begin position="540"/>
        <end position="558"/>
    </location>
</feature>
<dbReference type="SUPFAM" id="SSF82866">
    <property type="entry name" value="Multidrug efflux transporter AcrB transmembrane domain"/>
    <property type="match status" value="2"/>
</dbReference>
<feature type="transmembrane region" description="Helical" evidence="9">
    <location>
        <begin position="570"/>
        <end position="603"/>
    </location>
</feature>
<keyword evidence="6 9" id="KW-1133">Transmembrane helix</keyword>
<proteinExistence type="inferred from homology"/>
<name>A0ABW6A6S5_9BACT</name>
<evidence type="ECO:0000256" key="7">
    <source>
        <dbReference type="ARBA" id="ARBA00023010"/>
    </source>
</evidence>
<evidence type="ECO:0000256" key="4">
    <source>
        <dbReference type="ARBA" id="ARBA00022692"/>
    </source>
</evidence>
<evidence type="ECO:0000256" key="8">
    <source>
        <dbReference type="ARBA" id="ARBA00023136"/>
    </source>
</evidence>
<evidence type="ECO:0000256" key="2">
    <source>
        <dbReference type="ARBA" id="ARBA00022448"/>
    </source>
</evidence>
<sequence>MQLKGLVRFFTILLIIYSLYQLSFTLFVRNHESKLEKRAKADIARNYPSASEKYPDNKDSQAVYQEQLDKLFNERFTRLKDSTKNETLTYGITGAISYQKAKAEELNLGLDLQGGMNITMEVEMTGLLKGLANNPKDPEFLQALENANKRRGNSDANFVKLFAEEFKKIAPNKNLASLFASATTGLVGVNDSDGTVISKLEGQAREAFASSLNILTTRIDQFGVAQPNISPDPNKGIITVELPGIQDKDRVRKLLQSSANLQFWETYKIEELVSSLQQADAVFDGILKGTSKADTTTKTIDTIAPVVAKVDSTKKDTTNKGITLGDLDGKDTAGKGPNATAENGKRSLFEFLVPMQQPGMAIIGFTKDTAQLRSYLENPAIRKFFPRDLRFAFGLAEGKTKSDFPLYGLKTYGSEKAPVEGNVIRKAEQTYDQTGGSKPIVSIEMTDQGAKDWGRLTAKTSRKSGNPTPIAIVIDNIVYSAPTAEAELGANSQISGSFTVEEAKDLANILALGKVNAPAKIVSEQTVGPTLGKEAIKGGLMSFGISFLVIFILMLVYYNTSGWIANIALVLNLLFTIGVLAGLGATLTAAGIAGLVLTIGMAVDTNVIIYERIKEELNRGKSYAQAVKDGYHRSLAPVLDGHITSLMTAVILFYFGLGPVKGFATTQILGLLLSLFCGILVSRWITEIFAKRKVNVKYFTGISSRIFKHASYKFIEFRKVAYVISFVILALGIASFFNGFHYGVEFDGGRSYKVDFDKKVPVEQVREDLRATFENENPLIKTIGDESTLEITTSYLINETRNEYADSVVVHKLHEGLAKYLPANTSFEKFENTNLLGSKKVLPTISDDLKRGAVQATIFAIILIFLYIFIRFRDWKFSLGTIVSLVHDVLVTLIVFSFAKNIVPFPLEIDQHFIAAILTVIGFSMNDTVIVFDRIREDTKLYPNLGQKELINKAINDTLSRTIMTSLTVFLTVLILFIFGGEVTRGFAFAMLIGVVTGIYSSIFVAAPILVDLGRGKVAGRKETPKS</sequence>
<protein>
    <recommendedName>
        <fullName evidence="9 10">Multifunctional fusion protein</fullName>
    </recommendedName>
    <domain>
        <recommendedName>
            <fullName evidence="9">Protein translocase subunit SecD</fullName>
        </recommendedName>
    </domain>
    <domain>
        <recommendedName>
            <fullName evidence="10">Protein-export membrane protein SecF</fullName>
        </recommendedName>
    </domain>
</protein>
<evidence type="ECO:0000259" key="13">
    <source>
        <dbReference type="Pfam" id="PF22599"/>
    </source>
</evidence>
<dbReference type="Pfam" id="PF21760">
    <property type="entry name" value="SecD_1st"/>
    <property type="match status" value="1"/>
</dbReference>
<dbReference type="HAMAP" id="MF_01464_B">
    <property type="entry name" value="SecF_B"/>
    <property type="match status" value="1"/>
</dbReference>
<evidence type="ECO:0000256" key="5">
    <source>
        <dbReference type="ARBA" id="ARBA00022927"/>
    </source>
</evidence>
<feature type="transmembrane region" description="Helical" evidence="9">
    <location>
        <begin position="963"/>
        <end position="981"/>
    </location>
</feature>
<evidence type="ECO:0000256" key="3">
    <source>
        <dbReference type="ARBA" id="ARBA00022475"/>
    </source>
</evidence>
<feature type="transmembrane region" description="Helical" evidence="9">
    <location>
        <begin position="720"/>
        <end position="740"/>
    </location>
</feature>
<dbReference type="NCBIfam" id="TIGR01129">
    <property type="entry name" value="secD"/>
    <property type="match status" value="1"/>
</dbReference>
<feature type="domain" description="SecDF P1 head subdomain" evidence="13">
    <location>
        <begin position="415"/>
        <end position="514"/>
    </location>
</feature>
<accession>A0ABW6A6S5</accession>
<dbReference type="InterPro" id="IPR055344">
    <property type="entry name" value="SecD_SecF_C_bact"/>
</dbReference>
<dbReference type="NCBIfam" id="TIGR00916">
    <property type="entry name" value="2A0604s01"/>
    <property type="match status" value="2"/>
</dbReference>
<comment type="function">
    <text evidence="9">Part of the Sec protein translocase complex. Interacts with the SecYEG preprotein conducting channel. SecDF uses the proton motive force (PMF) to complete protein translocation after the ATP-dependent function of SecA.</text>
</comment>
<comment type="subunit">
    <text evidence="9">Forms a complex with SecF. Part of the essential Sec protein translocation apparatus which comprises SecA, SecYEG and auxiliary proteins SecDF. Other proteins may also be involved.</text>
</comment>
<feature type="domain" description="Protein export membrane protein SecD/SecF C-terminal" evidence="11">
    <location>
        <begin position="831"/>
        <end position="1014"/>
    </location>
</feature>
<dbReference type="Gene3D" id="3.30.1360.200">
    <property type="match status" value="1"/>
</dbReference>
<evidence type="ECO:0000313" key="15">
    <source>
        <dbReference type="Proteomes" id="UP001597511"/>
    </source>
</evidence>
<feature type="domain" description="Protein translocase subunit SecDF P1" evidence="12">
    <location>
        <begin position="210"/>
        <end position="265"/>
    </location>
</feature>
<dbReference type="Pfam" id="PF07549">
    <property type="entry name" value="Sec_GG"/>
    <property type="match status" value="2"/>
</dbReference>
<dbReference type="InterPro" id="IPR022646">
    <property type="entry name" value="SecD/SecF_CS"/>
</dbReference>
<feature type="transmembrane region" description="Helical" evidence="9">
    <location>
        <begin position="638"/>
        <end position="657"/>
    </location>
</feature>
<dbReference type="RefSeq" id="WP_386099286.1">
    <property type="nucleotide sequence ID" value="NZ_JBHUOZ010000003.1"/>
</dbReference>
<feature type="domain" description="Protein export membrane protein SecD/SecF C-terminal" evidence="11">
    <location>
        <begin position="515"/>
        <end position="686"/>
    </location>
</feature>
<dbReference type="InterPro" id="IPR005791">
    <property type="entry name" value="SecD"/>
</dbReference>
<comment type="caution">
    <text evidence="9">Lacks conserved residue(s) required for the propagation of feature annotation.</text>
</comment>
<evidence type="ECO:0000256" key="10">
    <source>
        <dbReference type="HAMAP-Rule" id="MF_01464"/>
    </source>
</evidence>
<evidence type="ECO:0000313" key="14">
    <source>
        <dbReference type="EMBL" id="MFD2920606.1"/>
    </source>
</evidence>
<evidence type="ECO:0000256" key="6">
    <source>
        <dbReference type="ARBA" id="ARBA00022989"/>
    </source>
</evidence>
<dbReference type="PANTHER" id="PTHR30081">
    <property type="entry name" value="PROTEIN-EXPORT MEMBRANE PROTEIN SEC"/>
    <property type="match status" value="1"/>
</dbReference>
<dbReference type="InterPro" id="IPR048631">
    <property type="entry name" value="SecD_1st"/>
</dbReference>
<dbReference type="PRINTS" id="PR01755">
    <property type="entry name" value="SECFTRNLCASE"/>
</dbReference>
<keyword evidence="2 9" id="KW-0813">Transport</keyword>
<evidence type="ECO:0000259" key="11">
    <source>
        <dbReference type="Pfam" id="PF02355"/>
    </source>
</evidence>
<keyword evidence="3 9" id="KW-1003">Cell membrane</keyword>
<feature type="transmembrane region" description="Helical" evidence="9">
    <location>
        <begin position="911"/>
        <end position="932"/>
    </location>
</feature>
<evidence type="ECO:0000256" key="1">
    <source>
        <dbReference type="ARBA" id="ARBA00004651"/>
    </source>
</evidence>
<keyword evidence="5 9" id="KW-0653">Protein transport</keyword>
<dbReference type="InterPro" id="IPR022645">
    <property type="entry name" value="SecD/SecF_bac"/>
</dbReference>
<feature type="transmembrane region" description="Helical" evidence="9">
    <location>
        <begin position="663"/>
        <end position="685"/>
    </location>
</feature>
<dbReference type="NCBIfam" id="TIGR00966">
    <property type="entry name" value="transloc_SecF"/>
    <property type="match status" value="1"/>
</dbReference>
<dbReference type="InterPro" id="IPR005665">
    <property type="entry name" value="SecF_bac"/>
</dbReference>
<evidence type="ECO:0000256" key="9">
    <source>
        <dbReference type="HAMAP-Rule" id="MF_01463"/>
    </source>
</evidence>
<keyword evidence="15" id="KW-1185">Reference proteome</keyword>
<dbReference type="Proteomes" id="UP001597511">
    <property type="component" value="Unassembled WGS sequence"/>
</dbReference>
<evidence type="ECO:0000259" key="12">
    <source>
        <dbReference type="Pfam" id="PF21760"/>
    </source>
</evidence>
<dbReference type="InterPro" id="IPR048634">
    <property type="entry name" value="SecD_SecF_C"/>
</dbReference>
<comment type="similarity">
    <text evidence="10">Belongs to the SecD/SecF family. SecF subfamily.</text>
</comment>
<reference evidence="15" key="1">
    <citation type="journal article" date="2019" name="Int. J. Syst. Evol. Microbiol.">
        <title>The Global Catalogue of Microorganisms (GCM) 10K type strain sequencing project: providing services to taxonomists for standard genome sequencing and annotation.</title>
        <authorList>
            <consortium name="The Broad Institute Genomics Platform"/>
            <consortium name="The Broad Institute Genome Sequencing Center for Infectious Disease"/>
            <person name="Wu L."/>
            <person name="Ma J."/>
        </authorList>
    </citation>
    <scope>NUCLEOTIDE SEQUENCE [LARGE SCALE GENOMIC DNA]</scope>
    <source>
        <strain evidence="15">KCTC 23299</strain>
    </source>
</reference>
<dbReference type="HAMAP" id="MF_01463_B">
    <property type="entry name" value="SecD_B"/>
    <property type="match status" value="1"/>
</dbReference>
<gene>
    <name evidence="14" type="primary">secDF</name>
    <name evidence="9" type="synonym">secD</name>
    <name evidence="10" type="synonym">secF</name>
    <name evidence="14" type="ORF">ACFS6H_12840</name>
</gene>
<dbReference type="Pfam" id="PF22599">
    <property type="entry name" value="SecDF_P1_head"/>
    <property type="match status" value="1"/>
</dbReference>
<dbReference type="PANTHER" id="PTHR30081:SF1">
    <property type="entry name" value="PROTEIN TRANSLOCASE SUBUNIT SECD"/>
    <property type="match status" value="1"/>
</dbReference>
<organism evidence="14 15">
    <name type="scientific">Terrimonas rubra</name>
    <dbReference type="NCBI Taxonomy" id="1035890"/>
    <lineage>
        <taxon>Bacteria</taxon>
        <taxon>Pseudomonadati</taxon>
        <taxon>Bacteroidota</taxon>
        <taxon>Chitinophagia</taxon>
        <taxon>Chitinophagales</taxon>
        <taxon>Chitinophagaceae</taxon>
        <taxon>Terrimonas</taxon>
    </lineage>
</organism>
<feature type="transmembrane region" description="Helical" evidence="9">
    <location>
        <begin position="6"/>
        <end position="28"/>
    </location>
</feature>
<keyword evidence="4 9" id="KW-0812">Transmembrane</keyword>
<dbReference type="InterPro" id="IPR022813">
    <property type="entry name" value="SecD/SecF_arch_bac"/>
</dbReference>
<comment type="subunit">
    <text evidence="10">Forms a complex with SecD. Part of the essential Sec protein translocation apparatus which comprises SecA, SecYEG and auxiliary proteins SecDF. Other proteins may also be involved.</text>
</comment>
<keyword evidence="8 9" id="KW-0472">Membrane</keyword>
<dbReference type="Pfam" id="PF02355">
    <property type="entry name" value="SecD_SecF_C"/>
    <property type="match status" value="2"/>
</dbReference>
<dbReference type="InterPro" id="IPR054384">
    <property type="entry name" value="SecDF_P1_head"/>
</dbReference>
<feature type="transmembrane region" description="Helical" evidence="9">
    <location>
        <begin position="877"/>
        <end position="899"/>
    </location>
</feature>